<protein>
    <submittedName>
        <fullName evidence="1">Enoyl-CoA hydratase/carnithine racemase</fullName>
    </submittedName>
</protein>
<dbReference type="PANTHER" id="PTHR11941:SF54">
    <property type="entry name" value="ENOYL-COA HYDRATASE, MITOCHONDRIAL"/>
    <property type="match status" value="1"/>
</dbReference>
<dbReference type="GO" id="GO:0006635">
    <property type="term" value="P:fatty acid beta-oxidation"/>
    <property type="evidence" value="ECO:0007669"/>
    <property type="project" value="TreeGrafter"/>
</dbReference>
<dbReference type="PANTHER" id="PTHR11941">
    <property type="entry name" value="ENOYL-COA HYDRATASE-RELATED"/>
    <property type="match status" value="1"/>
</dbReference>
<reference evidence="1 2" key="1">
    <citation type="submission" date="2016-10" db="EMBL/GenBank/DDBJ databases">
        <authorList>
            <person name="de Groot N.N."/>
        </authorList>
    </citation>
    <scope>NUCLEOTIDE SEQUENCE [LARGE SCALE GENOMIC DNA]</scope>
    <source>
        <strain evidence="1 2">LMG 2247</strain>
    </source>
</reference>
<dbReference type="EMBL" id="FNCJ01000004">
    <property type="protein sequence ID" value="SDG57932.1"/>
    <property type="molecule type" value="Genomic_DNA"/>
</dbReference>
<proteinExistence type="predicted"/>
<dbReference type="Pfam" id="PF00378">
    <property type="entry name" value="ECH_1"/>
    <property type="match status" value="1"/>
</dbReference>
<dbReference type="AlphaFoldDB" id="A0A1G7VDM3"/>
<dbReference type="Gene3D" id="3.90.226.10">
    <property type="entry name" value="2-enoyl-CoA Hydratase, Chain A, domain 1"/>
    <property type="match status" value="1"/>
</dbReference>
<sequence>MLVIKREEKVVVLTIDRPQRRNALGTELVQSLRTALNEFDADPDVHAIVLTGSAPGFCAGSDLKELGKMNLTQMREHEAVTAAVARAIAMLSKPVVCAVSGFCLGGGFALAAACDVVVTDKACRWHMPEVQIGWIPPWGLQFLLGRCAPAMARRLAWGIEEIDGAEAHRVGLADYLTNDDDALPLAMAVAYTLAEMPAPAVAATKRYFRDSFAVQGEIRDAEANLLFAENCGHPVAKATLAKFGVKA</sequence>
<dbReference type="RefSeq" id="WP_175773090.1">
    <property type="nucleotide sequence ID" value="NZ_CADERL010000031.1"/>
</dbReference>
<dbReference type="SUPFAM" id="SSF52096">
    <property type="entry name" value="ClpP/crotonase"/>
    <property type="match status" value="1"/>
</dbReference>
<evidence type="ECO:0000313" key="1">
    <source>
        <dbReference type="EMBL" id="SDG57932.1"/>
    </source>
</evidence>
<dbReference type="Proteomes" id="UP000199706">
    <property type="component" value="Unassembled WGS sequence"/>
</dbReference>
<organism evidence="1 2">
    <name type="scientific">Paraburkholderia phenazinium</name>
    <dbReference type="NCBI Taxonomy" id="60549"/>
    <lineage>
        <taxon>Bacteria</taxon>
        <taxon>Pseudomonadati</taxon>
        <taxon>Pseudomonadota</taxon>
        <taxon>Betaproteobacteria</taxon>
        <taxon>Burkholderiales</taxon>
        <taxon>Burkholderiaceae</taxon>
        <taxon>Paraburkholderia</taxon>
    </lineage>
</organism>
<dbReference type="InterPro" id="IPR029045">
    <property type="entry name" value="ClpP/crotonase-like_dom_sf"/>
</dbReference>
<evidence type="ECO:0000313" key="2">
    <source>
        <dbReference type="Proteomes" id="UP000199706"/>
    </source>
</evidence>
<gene>
    <name evidence="1" type="ORF">SAMN05216466_10429</name>
</gene>
<dbReference type="InterPro" id="IPR001753">
    <property type="entry name" value="Enoyl-CoA_hydra/iso"/>
</dbReference>
<dbReference type="CDD" id="cd06558">
    <property type="entry name" value="crotonase-like"/>
    <property type="match status" value="1"/>
</dbReference>
<dbReference type="GO" id="GO:0003824">
    <property type="term" value="F:catalytic activity"/>
    <property type="evidence" value="ECO:0007669"/>
    <property type="project" value="UniProtKB-ARBA"/>
</dbReference>
<accession>A0A1G7VDM3</accession>
<name>A0A1G7VDM3_9BURK</name>